<reference evidence="1 2" key="1">
    <citation type="submission" date="2016-11" db="EMBL/GenBank/DDBJ databases">
        <title>Draft Genome Sequences of Nine Cyanobacterial Strains from Diverse Habitats.</title>
        <authorList>
            <person name="Zhu T."/>
            <person name="Hou S."/>
            <person name="Lu X."/>
            <person name="Hess W.R."/>
        </authorList>
    </citation>
    <scope>NUCLEOTIDE SEQUENCE [LARGE SCALE GENOMIC DNA]</scope>
    <source>
        <strain evidence="1 2">NIES-593</strain>
    </source>
</reference>
<proteinExistence type="predicted"/>
<dbReference type="AlphaFoldDB" id="A0A1U7HLN3"/>
<name>A0A1U7HLN3_9CYAN</name>
<dbReference type="EMBL" id="MRCB01000006">
    <property type="protein sequence ID" value="OKH24496.1"/>
    <property type="molecule type" value="Genomic_DNA"/>
</dbReference>
<keyword evidence="2" id="KW-1185">Reference proteome</keyword>
<gene>
    <name evidence="1" type="ORF">NIES593_07420</name>
</gene>
<sequence>MTGDTFLAPGKELPIKGLQFMDKSFPISSVAYFLLSAFNLPKMMPNFTRIGVQFCLNFLTP</sequence>
<accession>A0A1U7HLN3</accession>
<protein>
    <submittedName>
        <fullName evidence="1">Uncharacterized protein</fullName>
    </submittedName>
</protein>
<evidence type="ECO:0000313" key="2">
    <source>
        <dbReference type="Proteomes" id="UP000186868"/>
    </source>
</evidence>
<organism evidence="1 2">
    <name type="scientific">Hydrococcus rivularis NIES-593</name>
    <dbReference type="NCBI Taxonomy" id="1921803"/>
    <lineage>
        <taxon>Bacteria</taxon>
        <taxon>Bacillati</taxon>
        <taxon>Cyanobacteriota</taxon>
        <taxon>Cyanophyceae</taxon>
        <taxon>Pleurocapsales</taxon>
        <taxon>Hydrococcaceae</taxon>
        <taxon>Hydrococcus</taxon>
    </lineage>
</organism>
<dbReference type="Proteomes" id="UP000186868">
    <property type="component" value="Unassembled WGS sequence"/>
</dbReference>
<evidence type="ECO:0000313" key="1">
    <source>
        <dbReference type="EMBL" id="OKH24496.1"/>
    </source>
</evidence>
<comment type="caution">
    <text evidence="1">The sequence shown here is derived from an EMBL/GenBank/DDBJ whole genome shotgun (WGS) entry which is preliminary data.</text>
</comment>